<organism evidence="2 3">
    <name type="scientific">Aromatoleum tolulyticum</name>
    <dbReference type="NCBI Taxonomy" id="34027"/>
    <lineage>
        <taxon>Bacteria</taxon>
        <taxon>Pseudomonadati</taxon>
        <taxon>Pseudomonadota</taxon>
        <taxon>Betaproteobacteria</taxon>
        <taxon>Rhodocyclales</taxon>
        <taxon>Rhodocyclaceae</taxon>
        <taxon>Aromatoleum</taxon>
    </lineage>
</organism>
<keyword evidence="3" id="KW-1185">Reference proteome</keyword>
<evidence type="ECO:0000256" key="1">
    <source>
        <dbReference type="SAM" id="Phobius"/>
    </source>
</evidence>
<dbReference type="AlphaFoldDB" id="A0A1N6ZZ76"/>
<protein>
    <submittedName>
        <fullName evidence="2">Uncharacterized protein</fullName>
    </submittedName>
</protein>
<sequence>MKYIVSAVPGRIRIRDGQLRDAARQERLGAVLAEIDGVVEVEGNPRTGSMLLRYVAEHTARVEMEARVSAAVAAELGPQPPGAQNEAGSRRTLRRWQRDRRLNTWAKYGMLGSLGASLALAAAGSKKAHAATGGLFLALLGVHMAVHRRHLFK</sequence>
<accession>A0A1N6ZZ76</accession>
<reference evidence="3" key="1">
    <citation type="submission" date="2017-01" db="EMBL/GenBank/DDBJ databases">
        <authorList>
            <person name="Varghese N."/>
            <person name="Submissions S."/>
        </authorList>
    </citation>
    <scope>NUCLEOTIDE SEQUENCE [LARGE SCALE GENOMIC DNA]</scope>
    <source>
        <strain evidence="3">ATCC 51758</strain>
    </source>
</reference>
<keyword evidence="1" id="KW-1133">Transmembrane helix</keyword>
<evidence type="ECO:0000313" key="2">
    <source>
        <dbReference type="EMBL" id="SIR32134.1"/>
    </source>
</evidence>
<evidence type="ECO:0000313" key="3">
    <source>
        <dbReference type="Proteomes" id="UP000186819"/>
    </source>
</evidence>
<dbReference type="STRING" id="34027.SAMN05421829_11310"/>
<dbReference type="Proteomes" id="UP000186819">
    <property type="component" value="Unassembled WGS sequence"/>
</dbReference>
<proteinExistence type="predicted"/>
<keyword evidence="1" id="KW-0812">Transmembrane</keyword>
<dbReference type="EMBL" id="FTMD01000013">
    <property type="protein sequence ID" value="SIR32134.1"/>
    <property type="molecule type" value="Genomic_DNA"/>
</dbReference>
<gene>
    <name evidence="2" type="ORF">SAMN05421829_11310</name>
</gene>
<dbReference type="RefSeq" id="WP_076603447.1">
    <property type="nucleotide sequence ID" value="NZ_FTMD01000013.1"/>
</dbReference>
<keyword evidence="1" id="KW-0472">Membrane</keyword>
<feature type="transmembrane region" description="Helical" evidence="1">
    <location>
        <begin position="105"/>
        <end position="122"/>
    </location>
</feature>
<feature type="transmembrane region" description="Helical" evidence="1">
    <location>
        <begin position="128"/>
        <end position="146"/>
    </location>
</feature>
<dbReference type="OrthoDB" id="8527169at2"/>
<name>A0A1N6ZZ76_9RHOO</name>